<evidence type="ECO:0000259" key="2">
    <source>
        <dbReference type="PROSITE" id="PS51733"/>
    </source>
</evidence>
<dbReference type="CDD" id="cd16442">
    <property type="entry name" value="BPL"/>
    <property type="match status" value="1"/>
</dbReference>
<evidence type="ECO:0000313" key="4">
    <source>
        <dbReference type="Proteomes" id="UP001576774"/>
    </source>
</evidence>
<dbReference type="Pfam" id="PF03099">
    <property type="entry name" value="BPL_LplA_LipB"/>
    <property type="match status" value="1"/>
</dbReference>
<name>A0ABV4WZB0_9CYAN</name>
<proteinExistence type="predicted"/>
<dbReference type="GO" id="GO:0004077">
    <property type="term" value="F:biotin--[biotin carboxyl-carrier protein] ligase activity"/>
    <property type="evidence" value="ECO:0007669"/>
    <property type="project" value="UniProtKB-EC"/>
</dbReference>
<evidence type="ECO:0000256" key="1">
    <source>
        <dbReference type="ARBA" id="ARBA00022598"/>
    </source>
</evidence>
<dbReference type="EC" id="6.3.4.15" evidence="3"/>
<sequence length="271" mass="29851">MGFDRQKFTEALETLKQNYHHQQQPVNNQTFTLHLFDILPSTNQKLWQLIEQGAPPGTVVIASEQQAGKGQWGRQWYSPPGGLYLSVSLAPNLPVKQGAQLTMSSAWGIAQNLRKLGIPVNLKWPNDLVISKYKLGGILTETRVQQERITKAVIGVGINWVNPVPETGINLQTWQENHPGLISSLEMLAALTLIGIVSAYDYWKQEGVTALLPAYEKLLNNLWCPIEINGQLAVIVGVSENGDLRVCLNNAGETPASEIHLPVGTINLGYS</sequence>
<accession>A0ABV4WZB0</accession>
<gene>
    <name evidence="3" type="ORF">ACE1CC_03085</name>
</gene>
<dbReference type="InterPro" id="IPR004143">
    <property type="entry name" value="BPL_LPL_catalytic"/>
</dbReference>
<dbReference type="InterPro" id="IPR045864">
    <property type="entry name" value="aa-tRNA-synth_II/BPL/LPL"/>
</dbReference>
<dbReference type="PROSITE" id="PS51733">
    <property type="entry name" value="BPL_LPL_CATALYTIC"/>
    <property type="match status" value="1"/>
</dbReference>
<organism evidence="3 4">
    <name type="scientific">Floridaenema aerugineum BLCC-F46</name>
    <dbReference type="NCBI Taxonomy" id="3153654"/>
    <lineage>
        <taxon>Bacteria</taxon>
        <taxon>Bacillati</taxon>
        <taxon>Cyanobacteriota</taxon>
        <taxon>Cyanophyceae</taxon>
        <taxon>Oscillatoriophycideae</taxon>
        <taxon>Aerosakkonematales</taxon>
        <taxon>Aerosakkonemataceae</taxon>
        <taxon>Floridanema</taxon>
        <taxon>Floridanema aerugineum</taxon>
    </lineage>
</organism>
<dbReference type="RefSeq" id="WP_413269010.1">
    <property type="nucleotide sequence ID" value="NZ_JBHFNQ010000027.1"/>
</dbReference>
<dbReference type="Gene3D" id="3.30.930.10">
    <property type="entry name" value="Bira Bifunctional Protein, Domain 2"/>
    <property type="match status" value="1"/>
</dbReference>
<dbReference type="SUPFAM" id="SSF55681">
    <property type="entry name" value="Class II aaRS and biotin synthetases"/>
    <property type="match status" value="1"/>
</dbReference>
<feature type="domain" description="BPL/LPL catalytic" evidence="2">
    <location>
        <begin position="23"/>
        <end position="204"/>
    </location>
</feature>
<keyword evidence="1 3" id="KW-0436">Ligase</keyword>
<keyword evidence="4" id="KW-1185">Reference proteome</keyword>
<dbReference type="Proteomes" id="UP001576774">
    <property type="component" value="Unassembled WGS sequence"/>
</dbReference>
<evidence type="ECO:0000313" key="3">
    <source>
        <dbReference type="EMBL" id="MFB2875857.1"/>
    </source>
</evidence>
<dbReference type="EMBL" id="JBHFNQ010000027">
    <property type="protein sequence ID" value="MFB2875857.1"/>
    <property type="molecule type" value="Genomic_DNA"/>
</dbReference>
<dbReference type="NCBIfam" id="TIGR00121">
    <property type="entry name" value="birA_ligase"/>
    <property type="match status" value="1"/>
</dbReference>
<protein>
    <submittedName>
        <fullName evidence="3">Biotin--[acetyl-CoA-carboxylase] ligase</fullName>
        <ecNumber evidence="3">6.3.4.15</ecNumber>
    </submittedName>
</protein>
<dbReference type="PANTHER" id="PTHR12835:SF5">
    <property type="entry name" value="BIOTIN--PROTEIN LIGASE"/>
    <property type="match status" value="1"/>
</dbReference>
<dbReference type="InterPro" id="IPR004408">
    <property type="entry name" value="Biotin_CoA_COase_ligase"/>
</dbReference>
<dbReference type="PANTHER" id="PTHR12835">
    <property type="entry name" value="BIOTIN PROTEIN LIGASE"/>
    <property type="match status" value="1"/>
</dbReference>
<reference evidence="3 4" key="1">
    <citation type="submission" date="2024-09" db="EMBL/GenBank/DDBJ databases">
        <title>Floridaenema gen nov. (Aerosakkonemataceae, Aerosakkonematales ord. nov., Cyanobacteria) from benthic tropical and subtropical fresh waters, with the description of four new species.</title>
        <authorList>
            <person name="Moretto J.A."/>
            <person name="Berthold D.E."/>
            <person name="Lefler F.W."/>
            <person name="Huang I.-S."/>
            <person name="Laughinghouse H. IV."/>
        </authorList>
    </citation>
    <scope>NUCLEOTIDE SEQUENCE [LARGE SCALE GENOMIC DNA]</scope>
    <source>
        <strain evidence="3 4">BLCC-F46</strain>
    </source>
</reference>
<comment type="caution">
    <text evidence="3">The sequence shown here is derived from an EMBL/GenBank/DDBJ whole genome shotgun (WGS) entry which is preliminary data.</text>
</comment>